<comment type="subcellular location">
    <subcellularLocation>
        <location evidence="7">Cell inner membrane</location>
        <topology evidence="7">Multi-pass membrane protein</topology>
    </subcellularLocation>
    <subcellularLocation>
        <location evidence="1">Cell membrane</location>
        <topology evidence="1">Multi-pass membrane protein</topology>
    </subcellularLocation>
</comment>
<dbReference type="OrthoDB" id="9799209at2"/>
<keyword evidence="12" id="KW-1185">Reference proteome</keyword>
<dbReference type="Pfam" id="PF21088">
    <property type="entry name" value="MS_channel_1st"/>
    <property type="match status" value="1"/>
</dbReference>
<feature type="transmembrane region" description="Helical" evidence="7">
    <location>
        <begin position="63"/>
        <end position="82"/>
    </location>
</feature>
<dbReference type="Gene3D" id="3.30.70.100">
    <property type="match status" value="1"/>
</dbReference>
<dbReference type="InterPro" id="IPR023408">
    <property type="entry name" value="MscS_beta-dom_sf"/>
</dbReference>
<dbReference type="InterPro" id="IPR049278">
    <property type="entry name" value="MS_channel_C"/>
</dbReference>
<dbReference type="PANTHER" id="PTHR30221">
    <property type="entry name" value="SMALL-CONDUCTANCE MECHANOSENSITIVE CHANNEL"/>
    <property type="match status" value="1"/>
</dbReference>
<keyword evidence="6 7" id="KW-0472">Membrane</keyword>
<keyword evidence="4 7" id="KW-0812">Transmembrane</keyword>
<keyword evidence="7" id="KW-0997">Cell inner membrane</keyword>
<gene>
    <name evidence="11" type="ORF">DFP90_101962</name>
</gene>
<reference evidence="11 12" key="1">
    <citation type="submission" date="2018-07" db="EMBL/GenBank/DDBJ databases">
        <title>Genomic Encyclopedia of Type Strains, Phase III (KMG-III): the genomes of soil and plant-associated and newly described type strains.</title>
        <authorList>
            <person name="Whitman W."/>
        </authorList>
    </citation>
    <scope>NUCLEOTIDE SEQUENCE [LARGE SCALE GENOMIC DNA]</scope>
    <source>
        <strain evidence="11 12">CECT 8488</strain>
    </source>
</reference>
<dbReference type="InterPro" id="IPR010920">
    <property type="entry name" value="LSM_dom_sf"/>
</dbReference>
<evidence type="ECO:0000259" key="8">
    <source>
        <dbReference type="Pfam" id="PF00924"/>
    </source>
</evidence>
<comment type="caution">
    <text evidence="11">The sequence shown here is derived from an EMBL/GenBank/DDBJ whole genome shotgun (WGS) entry which is preliminary data.</text>
</comment>
<feature type="transmembrane region" description="Helical" evidence="7">
    <location>
        <begin position="20"/>
        <end position="43"/>
    </location>
</feature>
<dbReference type="Gene3D" id="1.10.287.1260">
    <property type="match status" value="1"/>
</dbReference>
<dbReference type="InterPro" id="IPR006685">
    <property type="entry name" value="MscS_channel_2nd"/>
</dbReference>
<evidence type="ECO:0000313" key="11">
    <source>
        <dbReference type="EMBL" id="RED54159.1"/>
    </source>
</evidence>
<evidence type="ECO:0000259" key="10">
    <source>
        <dbReference type="Pfam" id="PF21088"/>
    </source>
</evidence>
<evidence type="ECO:0000256" key="2">
    <source>
        <dbReference type="ARBA" id="ARBA00008017"/>
    </source>
</evidence>
<dbReference type="GO" id="GO:0008381">
    <property type="term" value="F:mechanosensitive monoatomic ion channel activity"/>
    <property type="evidence" value="ECO:0007669"/>
    <property type="project" value="InterPro"/>
</dbReference>
<accession>A0A3D9HXL6</accession>
<dbReference type="InterPro" id="IPR049142">
    <property type="entry name" value="MS_channel_1st"/>
</dbReference>
<proteinExistence type="inferred from homology"/>
<evidence type="ECO:0000256" key="3">
    <source>
        <dbReference type="ARBA" id="ARBA00022475"/>
    </source>
</evidence>
<dbReference type="AlphaFoldDB" id="A0A3D9HXL6"/>
<feature type="domain" description="Mechanosensitive ion channel MscS C-terminal" evidence="9">
    <location>
        <begin position="179"/>
        <end position="260"/>
    </location>
</feature>
<dbReference type="SUPFAM" id="SSF82861">
    <property type="entry name" value="Mechanosensitive channel protein MscS (YggB), transmembrane region"/>
    <property type="match status" value="1"/>
</dbReference>
<comment type="similarity">
    <text evidence="2 7">Belongs to the MscS (TC 1.A.23) family.</text>
</comment>
<evidence type="ECO:0000313" key="12">
    <source>
        <dbReference type="Proteomes" id="UP000256845"/>
    </source>
</evidence>
<dbReference type="EMBL" id="QRDW01000001">
    <property type="protein sequence ID" value="RED54159.1"/>
    <property type="molecule type" value="Genomic_DNA"/>
</dbReference>
<organism evidence="11 12">
    <name type="scientific">Aestuariispira insulae</name>
    <dbReference type="NCBI Taxonomy" id="1461337"/>
    <lineage>
        <taxon>Bacteria</taxon>
        <taxon>Pseudomonadati</taxon>
        <taxon>Pseudomonadota</taxon>
        <taxon>Alphaproteobacteria</taxon>
        <taxon>Rhodospirillales</taxon>
        <taxon>Kiloniellaceae</taxon>
        <taxon>Aestuariispira</taxon>
    </lineage>
</organism>
<evidence type="ECO:0000259" key="9">
    <source>
        <dbReference type="Pfam" id="PF21082"/>
    </source>
</evidence>
<protein>
    <recommendedName>
        <fullName evidence="7">Small-conductance mechanosensitive channel</fullName>
    </recommendedName>
</protein>
<dbReference type="InterPro" id="IPR011066">
    <property type="entry name" value="MscS_channel_C_sf"/>
</dbReference>
<comment type="caution">
    <text evidence="7">Lacks conserved residue(s) required for the propagation of feature annotation.</text>
</comment>
<dbReference type="Pfam" id="PF05552">
    <property type="entry name" value="MS_channel_1st_1"/>
    <property type="match status" value="1"/>
</dbReference>
<keyword evidence="7" id="KW-0406">Ion transport</keyword>
<keyword evidence="7" id="KW-0813">Transport</keyword>
<evidence type="ECO:0000256" key="1">
    <source>
        <dbReference type="ARBA" id="ARBA00004651"/>
    </source>
</evidence>
<keyword evidence="7" id="KW-0407">Ion channel</keyword>
<evidence type="ECO:0000256" key="5">
    <source>
        <dbReference type="ARBA" id="ARBA00022989"/>
    </source>
</evidence>
<dbReference type="InterPro" id="IPR045275">
    <property type="entry name" value="MscS_archaea/bacteria_type"/>
</dbReference>
<keyword evidence="5 7" id="KW-1133">Transmembrane helix</keyword>
<dbReference type="RefSeq" id="WP_115935535.1">
    <property type="nucleotide sequence ID" value="NZ_QRDW01000001.1"/>
</dbReference>
<dbReference type="InterPro" id="IPR008910">
    <property type="entry name" value="MSC_TM_helix"/>
</dbReference>
<sequence length="281" mass="30398">MDVDIETIQKLMDKLIEFVIAYGFQILGALIFLFIGLKVAGWLGRKVFALCTRKKLDETLAKFIGNLVKLVLIGFVAIITLSNFGIDIAPLIALAGASAFGLTLAIQGPLSNYGAGLSIILSRPFIVGNTITVNDVSGVVEEVTLAHTVLVGEDGEKITIPNKQIVGEVIVNSHDYRIVETRIPVAQTTDMEQAITILRACLADHPDIAGDPAPQIGVHDFTYGGTILGLRYWVASKRYYQTRYKVNEELMASLQSQDINLLSVPGLALEAASLSADQEGR</sequence>
<dbReference type="GO" id="GO:0005886">
    <property type="term" value="C:plasma membrane"/>
    <property type="evidence" value="ECO:0007669"/>
    <property type="project" value="UniProtKB-SubCell"/>
</dbReference>
<dbReference type="SUPFAM" id="SSF82689">
    <property type="entry name" value="Mechanosensitive channel protein MscS (YggB), C-terminal domain"/>
    <property type="match status" value="1"/>
</dbReference>
<dbReference type="Pfam" id="PF00924">
    <property type="entry name" value="MS_channel_2nd"/>
    <property type="match status" value="1"/>
</dbReference>
<keyword evidence="3" id="KW-1003">Cell membrane</keyword>
<dbReference type="Pfam" id="PF21082">
    <property type="entry name" value="MS_channel_3rd"/>
    <property type="match status" value="1"/>
</dbReference>
<evidence type="ECO:0000256" key="7">
    <source>
        <dbReference type="RuleBase" id="RU369025"/>
    </source>
</evidence>
<evidence type="ECO:0000256" key="6">
    <source>
        <dbReference type="ARBA" id="ARBA00023136"/>
    </source>
</evidence>
<dbReference type="InterPro" id="IPR011014">
    <property type="entry name" value="MscS_channel_TM-2"/>
</dbReference>
<feature type="domain" description="Mechanosensitive ion channel transmembrane helices 2/3" evidence="10">
    <location>
        <begin position="66"/>
        <end position="107"/>
    </location>
</feature>
<dbReference type="SUPFAM" id="SSF50182">
    <property type="entry name" value="Sm-like ribonucleoproteins"/>
    <property type="match status" value="1"/>
</dbReference>
<name>A0A3D9HXL6_9PROT</name>
<feature type="domain" description="Mechanosensitive ion channel MscS" evidence="8">
    <location>
        <begin position="110"/>
        <end position="173"/>
    </location>
</feature>
<dbReference type="PANTHER" id="PTHR30221:SF1">
    <property type="entry name" value="SMALL-CONDUCTANCE MECHANOSENSITIVE CHANNEL"/>
    <property type="match status" value="1"/>
</dbReference>
<comment type="function">
    <text evidence="7">Mechanosensitive channel that participates in the regulation of osmotic pressure changes within the cell, opening in response to stretch forces in the membrane lipid bilayer, without the need for other proteins. Contributes to normal resistance to hypoosmotic shock. Forms an ion channel of 1.0 nanosiemens conductance with a slight preference for anions.</text>
</comment>
<dbReference type="Gene3D" id="2.30.30.60">
    <property type="match status" value="1"/>
</dbReference>
<evidence type="ECO:0000256" key="4">
    <source>
        <dbReference type="ARBA" id="ARBA00022692"/>
    </source>
</evidence>
<comment type="subunit">
    <text evidence="7">Homoheptamer.</text>
</comment>
<dbReference type="Proteomes" id="UP000256845">
    <property type="component" value="Unassembled WGS sequence"/>
</dbReference>